<dbReference type="InterPro" id="IPR004360">
    <property type="entry name" value="Glyas_Fos-R_dOase_dom"/>
</dbReference>
<dbReference type="Gene3D" id="3.30.720.110">
    <property type="match status" value="1"/>
</dbReference>
<name>A0A7J5ULM2_9MICO</name>
<dbReference type="Proteomes" id="UP000451860">
    <property type="component" value="Unassembled WGS sequence"/>
</dbReference>
<keyword evidence="3" id="KW-1185">Reference proteome</keyword>
<dbReference type="PANTHER" id="PTHR34109">
    <property type="entry name" value="BNAUNNG04460D PROTEIN-RELATED"/>
    <property type="match status" value="1"/>
</dbReference>
<evidence type="ECO:0000313" key="3">
    <source>
        <dbReference type="Proteomes" id="UP000451860"/>
    </source>
</evidence>
<dbReference type="InterPro" id="IPR037523">
    <property type="entry name" value="VOC_core"/>
</dbReference>
<dbReference type="PANTHER" id="PTHR34109:SF1">
    <property type="entry name" value="VOC DOMAIN-CONTAINING PROTEIN"/>
    <property type="match status" value="1"/>
</dbReference>
<evidence type="ECO:0000313" key="2">
    <source>
        <dbReference type="EMBL" id="KAE8763171.1"/>
    </source>
</evidence>
<dbReference type="InterPro" id="IPR029068">
    <property type="entry name" value="Glyas_Bleomycin-R_OHBP_Dase"/>
</dbReference>
<dbReference type="PROSITE" id="PS51819">
    <property type="entry name" value="VOC"/>
    <property type="match status" value="1"/>
</dbReference>
<feature type="domain" description="VOC" evidence="1">
    <location>
        <begin position="1"/>
        <end position="123"/>
    </location>
</feature>
<dbReference type="EMBL" id="WHJE01000090">
    <property type="protein sequence ID" value="KAE8763171.1"/>
    <property type="molecule type" value="Genomic_DNA"/>
</dbReference>
<dbReference type="SUPFAM" id="SSF54593">
    <property type="entry name" value="Glyoxalase/Bleomycin resistance protein/Dihydroxybiphenyl dioxygenase"/>
    <property type="match status" value="1"/>
</dbReference>
<sequence>MVGAVPYLSYPDAARAIAWLQGLGFATTTRQDAPDGRVAHCELRLDEAVLMVASDDAAYTVPPLRGSSTGAGVYLTTEDVDGLFRRAVAAGAVPVIEPEDTGWGSRRARVLDPCGREWSFGSYRPGGAASA</sequence>
<organism evidence="2 3">
    <name type="scientific">Georgenia thermotolerans</name>
    <dbReference type="NCBI Taxonomy" id="527326"/>
    <lineage>
        <taxon>Bacteria</taxon>
        <taxon>Bacillati</taxon>
        <taxon>Actinomycetota</taxon>
        <taxon>Actinomycetes</taxon>
        <taxon>Micrococcales</taxon>
        <taxon>Bogoriellaceae</taxon>
        <taxon>Georgenia</taxon>
    </lineage>
</organism>
<evidence type="ECO:0000259" key="1">
    <source>
        <dbReference type="PROSITE" id="PS51819"/>
    </source>
</evidence>
<dbReference type="RefSeq" id="WP_152202574.1">
    <property type="nucleotide sequence ID" value="NZ_VUKF01000015.1"/>
</dbReference>
<proteinExistence type="predicted"/>
<dbReference type="AlphaFoldDB" id="A0A7J5ULM2"/>
<protein>
    <submittedName>
        <fullName evidence="2">Bleomycin resistance protein</fullName>
    </submittedName>
</protein>
<reference evidence="2 3" key="1">
    <citation type="submission" date="2019-10" db="EMBL/GenBank/DDBJ databases">
        <title>Georgenia wutianyii sp. nov. and Georgenia yuyongxinii sp. nov. isolated from plateau pika (Ochotona curzoniae) in the Qinghai-Tibet plateau of China.</title>
        <authorList>
            <person name="Tian Z."/>
        </authorList>
    </citation>
    <scope>NUCLEOTIDE SEQUENCE [LARGE SCALE GENOMIC DNA]</scope>
    <source>
        <strain evidence="2 3">DSM 21501</strain>
    </source>
</reference>
<comment type="caution">
    <text evidence="2">The sequence shown here is derived from an EMBL/GenBank/DDBJ whole genome shotgun (WGS) entry which is preliminary data.</text>
</comment>
<gene>
    <name evidence="2" type="ORF">GB883_15585</name>
</gene>
<dbReference type="Gene3D" id="3.30.720.120">
    <property type="match status" value="1"/>
</dbReference>
<dbReference type="OrthoDB" id="9809391at2"/>
<accession>A0A7J5ULM2</accession>
<dbReference type="Pfam" id="PF00903">
    <property type="entry name" value="Glyoxalase"/>
    <property type="match status" value="1"/>
</dbReference>